<gene>
    <name evidence="5" type="ORF">DCAR_0726791</name>
</gene>
<feature type="region of interest" description="Leucine repeat II (LRII)" evidence="3">
    <location>
        <begin position="265"/>
        <end position="297"/>
    </location>
</feature>
<evidence type="ECO:0000256" key="4">
    <source>
        <dbReference type="SAM" id="SignalP"/>
    </source>
</evidence>
<keyword evidence="4" id="KW-0732">Signal</keyword>
<protein>
    <recommendedName>
        <fullName evidence="7">DELLA protein</fullName>
    </recommendedName>
</protein>
<evidence type="ECO:0000313" key="6">
    <source>
        <dbReference type="Proteomes" id="UP000077755"/>
    </source>
</evidence>
<organism evidence="5 6">
    <name type="scientific">Daucus carota subsp. sativus</name>
    <name type="common">Carrot</name>
    <dbReference type="NCBI Taxonomy" id="79200"/>
    <lineage>
        <taxon>Eukaryota</taxon>
        <taxon>Viridiplantae</taxon>
        <taxon>Streptophyta</taxon>
        <taxon>Embryophyta</taxon>
        <taxon>Tracheophyta</taxon>
        <taxon>Spermatophyta</taxon>
        <taxon>Magnoliopsida</taxon>
        <taxon>eudicotyledons</taxon>
        <taxon>Gunneridae</taxon>
        <taxon>Pentapetalae</taxon>
        <taxon>asterids</taxon>
        <taxon>campanulids</taxon>
        <taxon>Apiales</taxon>
        <taxon>Apiaceae</taxon>
        <taxon>Apioideae</taxon>
        <taxon>Scandiceae</taxon>
        <taxon>Daucinae</taxon>
        <taxon>Daucus</taxon>
        <taxon>Daucus sect. Daucus</taxon>
    </lineage>
</organism>
<evidence type="ECO:0000256" key="2">
    <source>
        <dbReference type="ARBA" id="ARBA00023163"/>
    </source>
</evidence>
<accession>A0AAF0XFL8</accession>
<evidence type="ECO:0008006" key="7">
    <source>
        <dbReference type="Google" id="ProtNLM"/>
    </source>
</evidence>
<reference evidence="5" key="2">
    <citation type="submission" date="2022-03" db="EMBL/GenBank/DDBJ databases">
        <title>Draft title - Genomic analysis of global carrot germplasm unveils the trajectory of domestication and the origin of high carotenoid orange carrot.</title>
        <authorList>
            <person name="Iorizzo M."/>
            <person name="Ellison S."/>
            <person name="Senalik D."/>
            <person name="Macko-Podgorni A."/>
            <person name="Grzebelus D."/>
            <person name="Bostan H."/>
            <person name="Rolling W."/>
            <person name="Curaba J."/>
            <person name="Simon P."/>
        </authorList>
    </citation>
    <scope>NUCLEOTIDE SEQUENCE</scope>
    <source>
        <tissue evidence="5">Leaf</tissue>
    </source>
</reference>
<reference evidence="5" key="1">
    <citation type="journal article" date="2016" name="Nat. Genet.">
        <title>A high-quality carrot genome assembly provides new insights into carotenoid accumulation and asterid genome evolution.</title>
        <authorList>
            <person name="Iorizzo M."/>
            <person name="Ellison S."/>
            <person name="Senalik D."/>
            <person name="Zeng P."/>
            <person name="Satapoomin P."/>
            <person name="Huang J."/>
            <person name="Bowman M."/>
            <person name="Iovene M."/>
            <person name="Sanseverino W."/>
            <person name="Cavagnaro P."/>
            <person name="Yildiz M."/>
            <person name="Macko-Podgorni A."/>
            <person name="Moranska E."/>
            <person name="Grzebelus E."/>
            <person name="Grzebelus D."/>
            <person name="Ashrafi H."/>
            <person name="Zheng Z."/>
            <person name="Cheng S."/>
            <person name="Spooner D."/>
            <person name="Van Deynze A."/>
            <person name="Simon P."/>
        </authorList>
    </citation>
    <scope>NUCLEOTIDE SEQUENCE</scope>
    <source>
        <tissue evidence="5">Leaf</tissue>
    </source>
</reference>
<evidence type="ECO:0000256" key="3">
    <source>
        <dbReference type="PROSITE-ProRule" id="PRU01191"/>
    </source>
</evidence>
<feature type="chain" id="PRO_5042043387" description="DELLA protein" evidence="4">
    <location>
        <begin position="28"/>
        <end position="485"/>
    </location>
</feature>
<dbReference type="PROSITE" id="PS50985">
    <property type="entry name" value="GRAS"/>
    <property type="match status" value="1"/>
</dbReference>
<dbReference type="Pfam" id="PF03514">
    <property type="entry name" value="GRAS"/>
    <property type="match status" value="1"/>
</dbReference>
<dbReference type="AlphaFoldDB" id="A0AAF0XFL8"/>
<feature type="signal peptide" evidence="4">
    <location>
        <begin position="1"/>
        <end position="27"/>
    </location>
</feature>
<evidence type="ECO:0000313" key="5">
    <source>
        <dbReference type="EMBL" id="WOH07361.1"/>
    </source>
</evidence>
<comment type="caution">
    <text evidence="3">Lacks conserved residue(s) required for the propagation of feature annotation.</text>
</comment>
<comment type="similarity">
    <text evidence="3">Belongs to the GRAS family.</text>
</comment>
<evidence type="ECO:0000256" key="1">
    <source>
        <dbReference type="ARBA" id="ARBA00023015"/>
    </source>
</evidence>
<dbReference type="Proteomes" id="UP000077755">
    <property type="component" value="Chromosome 7"/>
</dbReference>
<sequence>MKLLGVTRFFLLMHCCLLLALLDATEPAEFTMAKTTKPVKICFFFVPKPGPNRKDLSTSDIVKVAMDKFRGLTAQSCSDPCMLVHSSNGYSGLYSEIDDDVESVLFLLSSADKVANEQFSRARKLLSMCSHLASHTGNPVQRLVYYFAQALKERIDRKIGIISSEGREDCKRWLLNLDEAIISFKPPLLAYGIAIPSCLAYKSAGIQAILDPMATATRIHLIDLGIRNGMHWPFLMQALAVRHECPLETLTITALVTSSEVMIMETGKRLSQFASTLGLPFSFKAVLVSDMNDLKEDSFKIESGERIGIYSSFILRNYVGQHEQFENLMRIIKNLHPTVMVMVEQEADTKSPEFMDRFTGGLIHYSAMFDSLDICFDGSHPQRMPLEEDYFGAGIRQIVTFDVEERASLDMKIKDWRALLNSFNIVEKDLSSSALYQANIVIENSELSSLCTLSMDGKCLLSGWRGTPIFSLSVWKFIPDIPKLC</sequence>
<feature type="region of interest" description="SAW" evidence="3">
    <location>
        <begin position="400"/>
        <end position="476"/>
    </location>
</feature>
<keyword evidence="1" id="KW-0805">Transcription regulation</keyword>
<keyword evidence="6" id="KW-1185">Reference proteome</keyword>
<keyword evidence="2" id="KW-0804">Transcription</keyword>
<name>A0AAF0XFL8_DAUCS</name>
<dbReference type="PANTHER" id="PTHR31636">
    <property type="entry name" value="OSJNBA0084A10.13 PROTEIN-RELATED"/>
    <property type="match status" value="1"/>
</dbReference>
<proteinExistence type="inferred from homology"/>
<dbReference type="InterPro" id="IPR005202">
    <property type="entry name" value="TF_GRAS"/>
</dbReference>
<dbReference type="EMBL" id="CP093349">
    <property type="protein sequence ID" value="WOH07361.1"/>
    <property type="molecule type" value="Genomic_DNA"/>
</dbReference>